<dbReference type="InterPro" id="IPR011335">
    <property type="entry name" value="Restrct_endonuc-II-like"/>
</dbReference>
<dbReference type="SUPFAM" id="SSF52980">
    <property type="entry name" value="Restriction endonuclease-like"/>
    <property type="match status" value="1"/>
</dbReference>
<dbReference type="InterPro" id="IPR019925">
    <property type="entry name" value="DNA_repair_protein_predicted"/>
</dbReference>
<name>A0A3A5L8S9_9GAMM</name>
<dbReference type="Gene3D" id="3.40.50.300">
    <property type="entry name" value="P-loop containing nucleotide triphosphate hydrolases"/>
    <property type="match status" value="1"/>
</dbReference>
<dbReference type="SUPFAM" id="SSF52540">
    <property type="entry name" value="P-loop containing nucleoside triphosphate hydrolases"/>
    <property type="match status" value="1"/>
</dbReference>
<comment type="caution">
    <text evidence="2">The sequence shown here is derived from an EMBL/GenBank/DDBJ whole genome shotgun (WGS) entry which is preliminary data.</text>
</comment>
<evidence type="ECO:0000313" key="3">
    <source>
        <dbReference type="Proteomes" id="UP000270757"/>
    </source>
</evidence>
<dbReference type="InterPro" id="IPR038726">
    <property type="entry name" value="PDDEXK_AddAB-type"/>
</dbReference>
<proteinExistence type="predicted"/>
<sequence>MTTLNNRQELLLKLAEGACVITPNNRLAMQLLNDYASTALLPVLAKPACVAYQAFLVSLYKRFAQSNHPVPRLLSQEQCRFLWQQILTEHLGYAPNQGLIQQVQDSWARCHLWQIDNPHPAFENTGQTRLFQQWRTRMEQRLHALNAITAEQWVPYFLTQAGNTPLPDTLIWACFDDYTPQQQALQASFATRGVTQHHVDWLQSNNETRVYAAKDDGDEYRQLLYWLNEQLSQGRQRIGVVVPDLQQQAPALYRVMTDHFPADAFNVSLGRTLTDYSLVSHALCWLNLESDLLTRQEVNLLLYSPFLGHSHNEFMERTHYGQHSALLRETRLDFPLLIHELASETPKLAALLKNLHPYPAAATPQQWVHHFHQRLNQLQFPGEYPLDSANYQCYQRFLLLLDQFKALEFLSPPMGKKQALNVLTELAKGSIFQPQKSTSAPIQIMGLLEAAGLAFDCLWVSGLTEDCLPQKTRPSAFIPLSLQRDRHMPYALPDREFDLAEKTLNRLRNAAAECILSYPSQTQDKPNRPSPLLKGIPSCAPFPTPAIQAEPSALESVTEEYLFPVQDGEAIAGGTALLANQAKCPFRAFAAHRLHAKAAAEVSDGPDARERGQIIHQVMEIIWTLLKSQASLLSKTREALDELIEGAIEQALKPYTRVRTHSFPPLIQTVEVQRLKRLVHASLEWERQRPAFAVEALEQRFNLPLSGIDFKVRIDRMDRMENGKHWVIDYKSSIQSTPWNEERPTEPQLLLYALLSDSINTILLAELKNGQLQCRGLSEEKQELAGISSLKKEESWPDCRERWRQQLSALADEFVQGHCPPKPAKESLCQLCDFQSLCRFGIEEGTSVEAQ</sequence>
<dbReference type="GeneID" id="48946795"/>
<gene>
    <name evidence="2" type="ORF">D6J04_05350</name>
</gene>
<protein>
    <submittedName>
        <fullName evidence="2">PD-(D/E)XK nuclease family protein</fullName>
    </submittedName>
</protein>
<dbReference type="Pfam" id="PF12705">
    <property type="entry name" value="PDDEXK_1"/>
    <property type="match status" value="1"/>
</dbReference>
<dbReference type="Proteomes" id="UP000270757">
    <property type="component" value="Unassembled WGS sequence"/>
</dbReference>
<dbReference type="RefSeq" id="WP_115300540.1">
    <property type="nucleotide sequence ID" value="NZ_CAAAIR010000005.1"/>
</dbReference>
<reference evidence="2 3" key="1">
    <citation type="submission" date="2018-09" db="EMBL/GenBank/DDBJ databases">
        <title>Draft genome sequences of Legionella taurinensis isolated from water samples.</title>
        <authorList>
            <person name="Chakeri A."/>
            <person name="Allerberger F."/>
            <person name="Kundi M."/>
            <person name="Ruppitsch W."/>
            <person name="Schmid D."/>
        </authorList>
    </citation>
    <scope>NUCLEOTIDE SEQUENCE [LARGE SCALE GENOMIC DNA]</scope>
    <source>
        <strain evidence="2 3">4570-18-6</strain>
    </source>
</reference>
<dbReference type="InterPro" id="IPR027417">
    <property type="entry name" value="P-loop_NTPase"/>
</dbReference>
<organism evidence="2 3">
    <name type="scientific">Legionella taurinensis</name>
    <dbReference type="NCBI Taxonomy" id="70611"/>
    <lineage>
        <taxon>Bacteria</taxon>
        <taxon>Pseudomonadati</taxon>
        <taxon>Pseudomonadota</taxon>
        <taxon>Gammaproteobacteria</taxon>
        <taxon>Legionellales</taxon>
        <taxon>Legionellaceae</taxon>
        <taxon>Legionella</taxon>
    </lineage>
</organism>
<feature type="domain" description="PD-(D/E)XK endonuclease-like" evidence="1">
    <location>
        <begin position="582"/>
        <end position="839"/>
    </location>
</feature>
<dbReference type="EMBL" id="QZWB01000004">
    <property type="protein sequence ID" value="RJT47994.1"/>
    <property type="molecule type" value="Genomic_DNA"/>
</dbReference>
<dbReference type="InterPro" id="IPR011604">
    <property type="entry name" value="PDDEXK-like_dom_sf"/>
</dbReference>
<evidence type="ECO:0000313" key="2">
    <source>
        <dbReference type="EMBL" id="RJT47994.1"/>
    </source>
</evidence>
<dbReference type="Gene3D" id="3.90.320.10">
    <property type="match status" value="1"/>
</dbReference>
<evidence type="ECO:0000259" key="1">
    <source>
        <dbReference type="Pfam" id="PF12705"/>
    </source>
</evidence>
<dbReference type="AlphaFoldDB" id="A0A3A5L8S9"/>
<dbReference type="NCBIfam" id="TIGR03623">
    <property type="entry name" value="probable DNA repair protein"/>
    <property type="match status" value="1"/>
</dbReference>
<accession>A0A3A5L8S9</accession>